<dbReference type="OrthoDB" id="3785446at2"/>
<reference evidence="2 3" key="1">
    <citation type="submission" date="2016-10" db="EMBL/GenBank/DDBJ databases">
        <authorList>
            <person name="de Groot N.N."/>
        </authorList>
    </citation>
    <scope>NUCLEOTIDE SEQUENCE [LARGE SCALE GENOMIC DNA]</scope>
    <source>
        <strain evidence="2 3">CGMCC 1.11156</strain>
    </source>
</reference>
<gene>
    <name evidence="2" type="ORF">SAMN05216561_101100</name>
</gene>
<accession>A0A1I3BFQ5</accession>
<feature type="compositionally biased region" description="Low complexity" evidence="1">
    <location>
        <begin position="278"/>
        <end position="294"/>
    </location>
</feature>
<evidence type="ECO:0000313" key="2">
    <source>
        <dbReference type="EMBL" id="SFH60779.1"/>
    </source>
</evidence>
<name>A0A1I3BFQ5_9ACTN</name>
<feature type="region of interest" description="Disordered" evidence="1">
    <location>
        <begin position="237"/>
        <end position="337"/>
    </location>
</feature>
<feature type="compositionally biased region" description="Polar residues" evidence="1">
    <location>
        <begin position="18"/>
        <end position="30"/>
    </location>
</feature>
<evidence type="ECO:0000313" key="3">
    <source>
        <dbReference type="Proteomes" id="UP000198649"/>
    </source>
</evidence>
<protein>
    <recommendedName>
        <fullName evidence="4">PknH-like extracellular domain-containing protein</fullName>
    </recommendedName>
</protein>
<evidence type="ECO:0000256" key="1">
    <source>
        <dbReference type="SAM" id="MobiDB-lite"/>
    </source>
</evidence>
<feature type="region of interest" description="Disordered" evidence="1">
    <location>
        <begin position="64"/>
        <end position="85"/>
    </location>
</feature>
<sequence>MIGSDRGARSVDPADPTPSVTTTQTGSSSLDAIDISVNMPDDDDGQPVVQARGGVGLSDVGFCDTGQPLNDDGRSDSMSVASSGPEYSDARELVVYPDVEGAARVLDALVDAATGCPREEPGPGSTTLHEVTRSDVGDDSVVVSATYETDGSVGLGAEILQFVRVGNALLATSGYSEWDPQALDPVRAQYASDIAPIVEQMCVFSGVTCSVEGPLPPEDLPDITTPVPADFPLAAGWPTDSEPGPDNGLTGPGPRVEVLEGPSVCGFRRPGSRRRSALRAVGQPRGLPLAGAPGLRRRRRRHRLPGRVPRDLPRLPSRPRLGRLRLDPRRTPHGGGR</sequence>
<dbReference type="EMBL" id="FOQG01000001">
    <property type="protein sequence ID" value="SFH60779.1"/>
    <property type="molecule type" value="Genomic_DNA"/>
</dbReference>
<feature type="region of interest" description="Disordered" evidence="1">
    <location>
        <begin position="1"/>
        <end position="46"/>
    </location>
</feature>
<dbReference type="Proteomes" id="UP000198649">
    <property type="component" value="Unassembled WGS sequence"/>
</dbReference>
<proteinExistence type="predicted"/>
<organism evidence="2 3">
    <name type="scientific">Nocardioides psychrotolerans</name>
    <dbReference type="NCBI Taxonomy" id="1005945"/>
    <lineage>
        <taxon>Bacteria</taxon>
        <taxon>Bacillati</taxon>
        <taxon>Actinomycetota</taxon>
        <taxon>Actinomycetes</taxon>
        <taxon>Propionibacteriales</taxon>
        <taxon>Nocardioidaceae</taxon>
        <taxon>Nocardioides</taxon>
    </lineage>
</organism>
<dbReference type="AlphaFoldDB" id="A0A1I3BFQ5"/>
<evidence type="ECO:0008006" key="4">
    <source>
        <dbReference type="Google" id="ProtNLM"/>
    </source>
</evidence>
<keyword evidence="3" id="KW-1185">Reference proteome</keyword>
<dbReference type="RefSeq" id="WP_091109514.1">
    <property type="nucleotide sequence ID" value="NZ_BKAF01000001.1"/>
</dbReference>
<feature type="compositionally biased region" description="Basic residues" evidence="1">
    <location>
        <begin position="295"/>
        <end position="305"/>
    </location>
</feature>